<evidence type="ECO:0000313" key="2">
    <source>
        <dbReference type="EMBL" id="VDK31023.1"/>
    </source>
</evidence>
<evidence type="ECO:0000313" key="3">
    <source>
        <dbReference type="Proteomes" id="UP000267096"/>
    </source>
</evidence>
<dbReference type="EMBL" id="UYRR01021515">
    <property type="protein sequence ID" value="VDK31023.1"/>
    <property type="molecule type" value="Genomic_DNA"/>
</dbReference>
<dbReference type="OrthoDB" id="5811399at2759"/>
<evidence type="ECO:0000313" key="4">
    <source>
        <dbReference type="WBParaSite" id="ASIM_0000843201-mRNA-1"/>
    </source>
</evidence>
<protein>
    <submittedName>
        <fullName evidence="4">Nucleolar pre-ribosomal-associated protein 1 (inferred by orthology to a human protein)</fullName>
    </submittedName>
</protein>
<feature type="domain" description="URB1 C-terminal" evidence="1">
    <location>
        <begin position="56"/>
        <end position="124"/>
    </location>
</feature>
<dbReference type="GO" id="GO:0005730">
    <property type="term" value="C:nucleolus"/>
    <property type="evidence" value="ECO:0007669"/>
    <property type="project" value="TreeGrafter"/>
</dbReference>
<dbReference type="PANTHER" id="PTHR13500">
    <property type="entry name" value="NUCLEOLAR PRERIBOSOMAL-ASSOCIATED PROTEIN 1"/>
    <property type="match status" value="1"/>
</dbReference>
<organism evidence="4">
    <name type="scientific">Anisakis simplex</name>
    <name type="common">Herring worm</name>
    <dbReference type="NCBI Taxonomy" id="6269"/>
    <lineage>
        <taxon>Eukaryota</taxon>
        <taxon>Metazoa</taxon>
        <taxon>Ecdysozoa</taxon>
        <taxon>Nematoda</taxon>
        <taxon>Chromadorea</taxon>
        <taxon>Rhabditida</taxon>
        <taxon>Spirurina</taxon>
        <taxon>Ascaridomorpha</taxon>
        <taxon>Ascaridoidea</taxon>
        <taxon>Anisakidae</taxon>
        <taxon>Anisakis</taxon>
        <taxon>Anisakis simplex complex</taxon>
    </lineage>
</organism>
<keyword evidence="3" id="KW-1185">Reference proteome</keyword>
<dbReference type="Pfam" id="PF16201">
    <property type="entry name" value="NopRA1"/>
    <property type="match status" value="1"/>
</dbReference>
<sequence length="133" mass="15646">MWFTLLKLDNLEFTNATSNRNNQEMYDYRFVLRVLTSILEPPAELSSRKFVECNALSFAFVATSLKESSERALAYVILRRFLSHLSDLSVETFAEKSLFIYLIRFFKNSVDYPNQRIPHGLFIFHSIQLCDFQ</sequence>
<dbReference type="InterPro" id="IPR032436">
    <property type="entry name" value="URB1_C"/>
</dbReference>
<dbReference type="GO" id="GO:0000466">
    <property type="term" value="P:maturation of 5.8S rRNA from tricistronic rRNA transcript (SSU-rRNA, 5.8S rRNA, LSU-rRNA)"/>
    <property type="evidence" value="ECO:0007669"/>
    <property type="project" value="TreeGrafter"/>
</dbReference>
<accession>A0A0M3JLA2</accession>
<name>A0A0M3JLA2_ANISI</name>
<reference evidence="2 3" key="2">
    <citation type="submission" date="2018-11" db="EMBL/GenBank/DDBJ databases">
        <authorList>
            <consortium name="Pathogen Informatics"/>
        </authorList>
    </citation>
    <scope>NUCLEOTIDE SEQUENCE [LARGE SCALE GENOMIC DNA]</scope>
</reference>
<reference evidence="4" key="1">
    <citation type="submission" date="2017-02" db="UniProtKB">
        <authorList>
            <consortium name="WormBaseParasite"/>
        </authorList>
    </citation>
    <scope>IDENTIFICATION</scope>
</reference>
<dbReference type="GO" id="GO:0000463">
    <property type="term" value="P:maturation of LSU-rRNA from tricistronic rRNA transcript (SSU-rRNA, 5.8S rRNA, LSU-rRNA)"/>
    <property type="evidence" value="ECO:0007669"/>
    <property type="project" value="TreeGrafter"/>
</dbReference>
<evidence type="ECO:0000259" key="1">
    <source>
        <dbReference type="Pfam" id="PF16201"/>
    </source>
</evidence>
<dbReference type="AlphaFoldDB" id="A0A0M3JLA2"/>
<dbReference type="WBParaSite" id="ASIM_0000843201-mRNA-1">
    <property type="protein sequence ID" value="ASIM_0000843201-mRNA-1"/>
    <property type="gene ID" value="ASIM_0000843201"/>
</dbReference>
<dbReference type="Proteomes" id="UP000267096">
    <property type="component" value="Unassembled WGS sequence"/>
</dbReference>
<dbReference type="PANTHER" id="PTHR13500:SF0">
    <property type="entry name" value="NUCLEOLAR PRE-RIBOSOMAL-ASSOCIATED PROTEIN 1"/>
    <property type="match status" value="1"/>
</dbReference>
<gene>
    <name evidence="2" type="ORF">ASIM_LOCUS8180</name>
</gene>
<proteinExistence type="predicted"/>
<dbReference type="InterPro" id="IPR039844">
    <property type="entry name" value="URB1"/>
</dbReference>